<dbReference type="GO" id="GO:0006402">
    <property type="term" value="P:mRNA catabolic process"/>
    <property type="evidence" value="ECO:0007669"/>
    <property type="project" value="InterPro"/>
</dbReference>
<feature type="region of interest" description="Disordered" evidence="1">
    <location>
        <begin position="58"/>
        <end position="83"/>
    </location>
</feature>
<proteinExistence type="predicted"/>
<accession>A0A1F6UEF5</accession>
<dbReference type="GO" id="GO:0006109">
    <property type="term" value="P:regulation of carbohydrate metabolic process"/>
    <property type="evidence" value="ECO:0007669"/>
    <property type="project" value="InterPro"/>
</dbReference>
<dbReference type="InterPro" id="IPR036107">
    <property type="entry name" value="CsrA_sf"/>
</dbReference>
<protein>
    <recommendedName>
        <fullName evidence="4">Carbon storage regulator</fullName>
    </recommendedName>
</protein>
<dbReference type="Proteomes" id="UP000177950">
    <property type="component" value="Unassembled WGS sequence"/>
</dbReference>
<gene>
    <name evidence="2" type="ORF">A2V58_09210</name>
</gene>
<sequence length="83" mass="9024">MLILTRKPGQLLTISPKSSLNPATSIAELFCDGPIEILVSRIDDGQVRIGIQAHPGLLIARDDRETEEPQDSDGRRDSPSSSQ</sequence>
<comment type="caution">
    <text evidence="2">The sequence shown here is derived from an EMBL/GenBank/DDBJ whole genome shotgun (WGS) entry which is preliminary data.</text>
</comment>
<dbReference type="InterPro" id="IPR003751">
    <property type="entry name" value="CsrA"/>
</dbReference>
<evidence type="ECO:0000256" key="1">
    <source>
        <dbReference type="SAM" id="MobiDB-lite"/>
    </source>
</evidence>
<dbReference type="Pfam" id="PF02599">
    <property type="entry name" value="CsrA"/>
    <property type="match status" value="1"/>
</dbReference>
<evidence type="ECO:0000313" key="2">
    <source>
        <dbReference type="EMBL" id="OGI55763.1"/>
    </source>
</evidence>
<dbReference type="GO" id="GO:0003723">
    <property type="term" value="F:RNA binding"/>
    <property type="evidence" value="ECO:0007669"/>
    <property type="project" value="InterPro"/>
</dbReference>
<dbReference type="Gene3D" id="2.60.40.4380">
    <property type="entry name" value="Translational regulator CsrA"/>
    <property type="match status" value="1"/>
</dbReference>
<organism evidence="2 3">
    <name type="scientific">Candidatus Muproteobacteria bacterium RBG_19FT_COMBO_61_10</name>
    <dbReference type="NCBI Taxonomy" id="1817761"/>
    <lineage>
        <taxon>Bacteria</taxon>
        <taxon>Pseudomonadati</taxon>
        <taxon>Pseudomonadota</taxon>
        <taxon>Candidatus Muproteobacteria</taxon>
    </lineage>
</organism>
<evidence type="ECO:0000313" key="3">
    <source>
        <dbReference type="Proteomes" id="UP000177950"/>
    </source>
</evidence>
<reference evidence="2 3" key="1">
    <citation type="journal article" date="2016" name="Nat. Commun.">
        <title>Thousands of microbial genomes shed light on interconnected biogeochemical processes in an aquifer system.</title>
        <authorList>
            <person name="Anantharaman K."/>
            <person name="Brown C.T."/>
            <person name="Hug L.A."/>
            <person name="Sharon I."/>
            <person name="Castelle C.J."/>
            <person name="Probst A.J."/>
            <person name="Thomas B.C."/>
            <person name="Singh A."/>
            <person name="Wilkins M.J."/>
            <person name="Karaoz U."/>
            <person name="Brodie E.L."/>
            <person name="Williams K.H."/>
            <person name="Hubbard S.S."/>
            <person name="Banfield J.F."/>
        </authorList>
    </citation>
    <scope>NUCLEOTIDE SEQUENCE [LARGE SCALE GENOMIC DNA]</scope>
</reference>
<feature type="compositionally biased region" description="Basic and acidic residues" evidence="1">
    <location>
        <begin position="72"/>
        <end position="83"/>
    </location>
</feature>
<name>A0A1F6UEF5_9PROT</name>
<dbReference type="SUPFAM" id="SSF117130">
    <property type="entry name" value="CsrA-like"/>
    <property type="match status" value="1"/>
</dbReference>
<dbReference type="EMBL" id="MFSV01000207">
    <property type="protein sequence ID" value="OGI55763.1"/>
    <property type="molecule type" value="Genomic_DNA"/>
</dbReference>
<dbReference type="AlphaFoldDB" id="A0A1F6UEF5"/>
<evidence type="ECO:0008006" key="4">
    <source>
        <dbReference type="Google" id="ProtNLM"/>
    </source>
</evidence>